<dbReference type="InterPro" id="IPR012464">
    <property type="entry name" value="DUF1676"/>
</dbReference>
<dbReference type="Proteomes" id="UP001153148">
    <property type="component" value="Unassembled WGS sequence"/>
</dbReference>
<gene>
    <name evidence="2" type="ORF">TPAB3V08_LOCUS1162</name>
</gene>
<protein>
    <recommendedName>
        <fullName evidence="4">Osiris 18</fullName>
    </recommendedName>
</protein>
<evidence type="ECO:0000313" key="2">
    <source>
        <dbReference type="EMBL" id="CAG2054127.1"/>
    </source>
</evidence>
<evidence type="ECO:0000256" key="1">
    <source>
        <dbReference type="SAM" id="Phobius"/>
    </source>
</evidence>
<keyword evidence="1" id="KW-0812">Transmembrane</keyword>
<organism evidence="2 3">
    <name type="scientific">Timema podura</name>
    <name type="common">Walking stick</name>
    <dbReference type="NCBI Taxonomy" id="61482"/>
    <lineage>
        <taxon>Eukaryota</taxon>
        <taxon>Metazoa</taxon>
        <taxon>Ecdysozoa</taxon>
        <taxon>Arthropoda</taxon>
        <taxon>Hexapoda</taxon>
        <taxon>Insecta</taxon>
        <taxon>Pterygota</taxon>
        <taxon>Neoptera</taxon>
        <taxon>Polyneoptera</taxon>
        <taxon>Phasmatodea</taxon>
        <taxon>Timematodea</taxon>
        <taxon>Timematoidea</taxon>
        <taxon>Timematidae</taxon>
        <taxon>Timema</taxon>
    </lineage>
</organism>
<accession>A0ABN7NGX7</accession>
<dbReference type="EMBL" id="CAJPIN010001002">
    <property type="protein sequence ID" value="CAG2054127.1"/>
    <property type="molecule type" value="Genomic_DNA"/>
</dbReference>
<keyword evidence="1" id="KW-1133">Transmembrane helix</keyword>
<feature type="transmembrane region" description="Helical" evidence="1">
    <location>
        <begin position="511"/>
        <end position="535"/>
    </location>
</feature>
<proteinExistence type="predicted"/>
<dbReference type="PANTHER" id="PTHR21879:SF13">
    <property type="entry name" value="OSIRIS 18"/>
    <property type="match status" value="1"/>
</dbReference>
<reference evidence="2" key="1">
    <citation type="submission" date="2021-03" db="EMBL/GenBank/DDBJ databases">
        <authorList>
            <person name="Tran Van P."/>
        </authorList>
    </citation>
    <scope>NUCLEOTIDE SEQUENCE</scope>
</reference>
<feature type="transmembrane region" description="Helical" evidence="1">
    <location>
        <begin position="541"/>
        <end position="558"/>
    </location>
</feature>
<evidence type="ECO:0008006" key="4">
    <source>
        <dbReference type="Google" id="ProtNLM"/>
    </source>
</evidence>
<evidence type="ECO:0000313" key="3">
    <source>
        <dbReference type="Proteomes" id="UP001153148"/>
    </source>
</evidence>
<sequence>MGWLLRALSMLKFPGRVQNGSDKPVGVMGWLLRDLSMLKFPGRVQNCSDKPVGVMGWLLRDLSMLKFPGRVQNGSEEPVGAMGWLLRALSMLKFPGRVQDGSEEPVNVKVIECAVSGRQCHGAFISSVNMKQVMVLGFLVGLLALGHAANIPTKEENPEIISPQMDGYTTMKVETGMMGEEPIMVGPIMVEPIMNEPMSLDKIKEDIVEMMEINKNNNTMMEMTEEEQKEMPMIVMEKENKENIPSMYMSGENKGDIIPVMSIMGGNKEGSPAMIMTEENKEGLPTMVMKGDDKEDMPMLAMMDKEMPIIMDRIDEVPMMSMKDEMSLPMKGEITSGAPTKTDKDIGMMNTTATTDQYHSVREETGRSSSSFVDSTAADVIKRIYKECVQQGSFSCIKPKVLSFLSSAVKKDKILLTEDLVIEKTAKYLSTNDNYEKWSNQAVPVEDVLERVDEFLSSHQLKVRVPKEIVSGAMLPFVPNFLVQNIPGEVVVPLADNSPSSGQERGFIKKIVIPFLLGLKFKATALIPIALALIALKTWKALTLGLLSLVMSGALVIFKFTKPKVVNYEVYHYPHHPAPVVEHTAPTSYEHHGWGRGLDAQSLAYSAYTPL</sequence>
<keyword evidence="3" id="KW-1185">Reference proteome</keyword>
<dbReference type="PANTHER" id="PTHR21879">
    <property type="entry name" value="FI03362P-RELATED-RELATED"/>
    <property type="match status" value="1"/>
</dbReference>
<name>A0ABN7NGX7_TIMPD</name>
<comment type="caution">
    <text evidence="2">The sequence shown here is derived from an EMBL/GenBank/DDBJ whole genome shotgun (WGS) entry which is preliminary data.</text>
</comment>
<dbReference type="Pfam" id="PF07898">
    <property type="entry name" value="DUF1676"/>
    <property type="match status" value="1"/>
</dbReference>
<keyword evidence="1" id="KW-0472">Membrane</keyword>